<gene>
    <name evidence="1" type="ORF">CTEN210_07241</name>
</gene>
<evidence type="ECO:0008006" key="3">
    <source>
        <dbReference type="Google" id="ProtNLM"/>
    </source>
</evidence>
<comment type="caution">
    <text evidence="1">The sequence shown here is derived from an EMBL/GenBank/DDBJ whole genome shotgun (WGS) entry which is preliminary data.</text>
</comment>
<proteinExistence type="predicted"/>
<dbReference type="EMBL" id="BLLK01000040">
    <property type="protein sequence ID" value="GFH50765.1"/>
    <property type="molecule type" value="Genomic_DNA"/>
</dbReference>
<dbReference type="CDD" id="cd09272">
    <property type="entry name" value="RNase_HI_RT_Ty1"/>
    <property type="match status" value="1"/>
</dbReference>
<sequence length="241" mass="27590">MSEPWSYPSVVGMLLYLSNNTRPDITVAVSQVARFTHSPKQSHSSAVKRIIRYLKGTINNGTILRVPKKLSLDCFVDANFCGLYNIDPPELTSSVRSRAGYIIKFCGYPLIWKSQLMDCICLSTAEAEYYALSQAMRALIPVCTLLKEMCLSLNVPEFTNPDSILTTVHEDNQSALRLATEQRITSRTRFYLARYHFFWEHVRNGDISVIYCPTETQEADYLTKNLPEKDFVRIRELVQGW</sequence>
<evidence type="ECO:0000313" key="1">
    <source>
        <dbReference type="EMBL" id="GFH50765.1"/>
    </source>
</evidence>
<protein>
    <recommendedName>
        <fullName evidence="3">Reverse transcriptase Ty1/copia-type domain-containing protein</fullName>
    </recommendedName>
</protein>
<accession>A0AAD3H552</accession>
<reference evidence="1 2" key="1">
    <citation type="journal article" date="2021" name="Sci. Rep.">
        <title>The genome of the diatom Chaetoceros tenuissimus carries an ancient integrated fragment of an extant virus.</title>
        <authorList>
            <person name="Hongo Y."/>
            <person name="Kimura K."/>
            <person name="Takaki Y."/>
            <person name="Yoshida Y."/>
            <person name="Baba S."/>
            <person name="Kobayashi G."/>
            <person name="Nagasaki K."/>
            <person name="Hano T."/>
            <person name="Tomaru Y."/>
        </authorList>
    </citation>
    <scope>NUCLEOTIDE SEQUENCE [LARGE SCALE GENOMIC DNA]</scope>
    <source>
        <strain evidence="1 2">NIES-3715</strain>
    </source>
</reference>
<dbReference type="AlphaFoldDB" id="A0AAD3H552"/>
<name>A0AAD3H552_9STRA</name>
<dbReference type="Proteomes" id="UP001054902">
    <property type="component" value="Unassembled WGS sequence"/>
</dbReference>
<keyword evidence="2" id="KW-1185">Reference proteome</keyword>
<dbReference type="PANTHER" id="PTHR11439">
    <property type="entry name" value="GAG-POL-RELATED RETROTRANSPOSON"/>
    <property type="match status" value="1"/>
</dbReference>
<organism evidence="1 2">
    <name type="scientific">Chaetoceros tenuissimus</name>
    <dbReference type="NCBI Taxonomy" id="426638"/>
    <lineage>
        <taxon>Eukaryota</taxon>
        <taxon>Sar</taxon>
        <taxon>Stramenopiles</taxon>
        <taxon>Ochrophyta</taxon>
        <taxon>Bacillariophyta</taxon>
        <taxon>Coscinodiscophyceae</taxon>
        <taxon>Chaetocerotophycidae</taxon>
        <taxon>Chaetocerotales</taxon>
        <taxon>Chaetocerotaceae</taxon>
        <taxon>Chaetoceros</taxon>
    </lineage>
</organism>
<evidence type="ECO:0000313" key="2">
    <source>
        <dbReference type="Proteomes" id="UP001054902"/>
    </source>
</evidence>
<dbReference type="PANTHER" id="PTHR11439:SF463">
    <property type="entry name" value="REVERSE TRANSCRIPTASE TY1_COPIA-TYPE DOMAIN-CONTAINING PROTEIN"/>
    <property type="match status" value="1"/>
</dbReference>